<organism evidence="1 2">
    <name type="scientific">Pseudomonas synxantha</name>
    <dbReference type="NCBI Taxonomy" id="47883"/>
    <lineage>
        <taxon>Bacteria</taxon>
        <taxon>Pseudomonadati</taxon>
        <taxon>Pseudomonadota</taxon>
        <taxon>Gammaproteobacteria</taxon>
        <taxon>Pseudomonadales</taxon>
        <taxon>Pseudomonadaceae</taxon>
        <taxon>Pseudomonas</taxon>
    </lineage>
</organism>
<evidence type="ECO:0000313" key="1">
    <source>
        <dbReference type="EMBL" id="AZE52840.1"/>
    </source>
</evidence>
<evidence type="ECO:0000313" key="2">
    <source>
        <dbReference type="Proteomes" id="UP000268696"/>
    </source>
</evidence>
<proteinExistence type="predicted"/>
<dbReference type="Proteomes" id="UP000268696">
    <property type="component" value="Chromosome"/>
</dbReference>
<gene>
    <name evidence="1" type="ORF">C4K03_0656</name>
</gene>
<name>A0A3G7U0P0_9PSED</name>
<accession>A0A3G7U0P0</accession>
<dbReference type="AlphaFoldDB" id="A0A3G7U0P0"/>
<protein>
    <submittedName>
        <fullName evidence="1">Uncharacterized protein</fullName>
    </submittedName>
</protein>
<dbReference type="EMBL" id="CP027754">
    <property type="protein sequence ID" value="AZE52840.1"/>
    <property type="molecule type" value="Genomic_DNA"/>
</dbReference>
<reference evidence="1 2" key="1">
    <citation type="submission" date="2018-03" db="EMBL/GenBank/DDBJ databases">
        <title>Diversity of phytobeneficial traits revealed by whole-genome analysis of worldwide-isolated phenazine-producing Pseudomonas spp.</title>
        <authorList>
            <person name="Biessy A."/>
            <person name="Novinscak A."/>
            <person name="Blom J."/>
            <person name="Leger G."/>
            <person name="Thomashow L.S."/>
            <person name="Cazorla F.M."/>
            <person name="Josic D."/>
            <person name="Filion M."/>
        </authorList>
    </citation>
    <scope>NUCLEOTIDE SEQUENCE [LARGE SCALE GENOMIC DNA]</scope>
    <source>
        <strain evidence="1 2">30B</strain>
    </source>
</reference>
<sequence>MGYRLRQAANVSLHLSSHQPCMGETNTLLLVRFCRLFRPWPVECRHCT</sequence>